<dbReference type="RefSeq" id="WP_221248734.1">
    <property type="nucleotide sequence ID" value="NZ_AP024355.1"/>
</dbReference>
<comment type="similarity">
    <text evidence="2">Belongs to the cytochrome c-552 family.</text>
</comment>
<evidence type="ECO:0000256" key="2">
    <source>
        <dbReference type="ARBA" id="ARBA00009288"/>
    </source>
</evidence>
<protein>
    <recommendedName>
        <fullName evidence="3">nitrite reductase (cytochrome; ammonia-forming)</fullName>
        <ecNumber evidence="3">1.7.2.2</ecNumber>
    </recommendedName>
</protein>
<dbReference type="InterPro" id="IPR036280">
    <property type="entry name" value="Multihaem_cyt_sf"/>
</dbReference>
<dbReference type="Gene3D" id="1.20.140.10">
    <property type="entry name" value="Butyryl-CoA Dehydrogenase, subunit A, domain 3"/>
    <property type="match status" value="1"/>
</dbReference>
<evidence type="ECO:0000256" key="1">
    <source>
        <dbReference type="ARBA" id="ARBA00004196"/>
    </source>
</evidence>
<dbReference type="PIRSF" id="PIRSF000243">
    <property type="entry name" value="Cyt_c552"/>
    <property type="match status" value="1"/>
</dbReference>
<evidence type="ECO:0000256" key="9">
    <source>
        <dbReference type="ARBA" id="ARBA00022837"/>
    </source>
</evidence>
<keyword evidence="8" id="KW-0574">Periplasm</keyword>
<keyword evidence="11" id="KW-0560">Oxidoreductase</keyword>
<dbReference type="CDD" id="cd00548">
    <property type="entry name" value="NrfA-like"/>
    <property type="match status" value="1"/>
</dbReference>
<evidence type="ECO:0000313" key="15">
    <source>
        <dbReference type="Proteomes" id="UP001319827"/>
    </source>
</evidence>
<comment type="subcellular location">
    <subcellularLocation>
        <location evidence="1">Cell envelope</location>
    </subcellularLocation>
</comment>
<reference evidence="14 15" key="2">
    <citation type="journal article" date="2021" name="Int. J. Syst. Evol. Microbiol.">
        <title>Isolation and Polyphasic Characterization of Desulfuromonas versatilis sp. Nov., an Electrogenic Bacteria Capable of Versatile Metabolism Isolated from a Graphene Oxide-Reducing Enrichment Culture.</title>
        <authorList>
            <person name="Xie L."/>
            <person name="Yoshida N."/>
            <person name="Ishii S."/>
            <person name="Meng L."/>
        </authorList>
    </citation>
    <scope>NUCLEOTIDE SEQUENCE [LARGE SCALE GENOMIC DNA]</scope>
    <source>
        <strain evidence="14 15">NIT-T3</strain>
    </source>
</reference>
<evidence type="ECO:0000313" key="14">
    <source>
        <dbReference type="EMBL" id="BCR05302.1"/>
    </source>
</evidence>
<keyword evidence="4" id="KW-0813">Transport</keyword>
<keyword evidence="10" id="KW-0249">Electron transport</keyword>
<organism evidence="14 15">
    <name type="scientific">Desulfuromonas versatilis</name>
    <dbReference type="NCBI Taxonomy" id="2802975"/>
    <lineage>
        <taxon>Bacteria</taxon>
        <taxon>Pseudomonadati</taxon>
        <taxon>Thermodesulfobacteriota</taxon>
        <taxon>Desulfuromonadia</taxon>
        <taxon>Desulfuromonadales</taxon>
        <taxon>Desulfuromonadaceae</taxon>
        <taxon>Desulfuromonas</taxon>
    </lineage>
</organism>
<evidence type="ECO:0000256" key="11">
    <source>
        <dbReference type="ARBA" id="ARBA00023002"/>
    </source>
</evidence>
<reference evidence="14 15" key="1">
    <citation type="journal article" date="2016" name="C (Basel)">
        <title>Selective Growth of and Electricity Production by Marine Exoelectrogenic Bacteria in Self-Aggregated Hydrogel of Microbially Reduced Graphene Oxide.</title>
        <authorList>
            <person name="Yoshida N."/>
            <person name="Goto Y."/>
            <person name="Miyata Y."/>
        </authorList>
    </citation>
    <scope>NUCLEOTIDE SEQUENCE [LARGE SCALE GENOMIC DNA]</scope>
    <source>
        <strain evidence="14 15">NIT-T3</strain>
    </source>
</reference>
<dbReference type="Proteomes" id="UP001319827">
    <property type="component" value="Chromosome"/>
</dbReference>
<evidence type="ECO:0000256" key="4">
    <source>
        <dbReference type="ARBA" id="ARBA00022448"/>
    </source>
</evidence>
<dbReference type="InterPro" id="IPR003321">
    <property type="entry name" value="Cyt_c552"/>
</dbReference>
<keyword evidence="9" id="KW-0106">Calcium</keyword>
<comment type="catalytic activity">
    <reaction evidence="13">
        <text>6 Fe(III)-[cytochrome c] + NH4(+) + 2 H2O = 6 Fe(II)-[cytochrome c] + nitrite + 8 H(+)</text>
        <dbReference type="Rhea" id="RHEA:13089"/>
        <dbReference type="Rhea" id="RHEA-COMP:10350"/>
        <dbReference type="Rhea" id="RHEA-COMP:14399"/>
        <dbReference type="ChEBI" id="CHEBI:15377"/>
        <dbReference type="ChEBI" id="CHEBI:15378"/>
        <dbReference type="ChEBI" id="CHEBI:16301"/>
        <dbReference type="ChEBI" id="CHEBI:28938"/>
        <dbReference type="ChEBI" id="CHEBI:29033"/>
        <dbReference type="ChEBI" id="CHEBI:29034"/>
        <dbReference type="EC" id="1.7.2.2"/>
    </reaction>
</comment>
<keyword evidence="12" id="KW-0408">Iron</keyword>
<dbReference type="EMBL" id="AP024355">
    <property type="protein sequence ID" value="BCR05302.1"/>
    <property type="molecule type" value="Genomic_DNA"/>
</dbReference>
<dbReference type="NCBIfam" id="NF008339">
    <property type="entry name" value="PRK11125.1"/>
    <property type="match status" value="1"/>
</dbReference>
<evidence type="ECO:0000256" key="7">
    <source>
        <dbReference type="ARBA" id="ARBA00022729"/>
    </source>
</evidence>
<evidence type="ECO:0000256" key="3">
    <source>
        <dbReference type="ARBA" id="ARBA00011887"/>
    </source>
</evidence>
<evidence type="ECO:0000256" key="12">
    <source>
        <dbReference type="ARBA" id="ARBA00023004"/>
    </source>
</evidence>
<evidence type="ECO:0000256" key="10">
    <source>
        <dbReference type="ARBA" id="ARBA00022982"/>
    </source>
</evidence>
<keyword evidence="6" id="KW-0479">Metal-binding</keyword>
<dbReference type="InterPro" id="IPR017570">
    <property type="entry name" value="Cyt_c_NO2Rdtase_formate-dep"/>
</dbReference>
<dbReference type="EC" id="1.7.2.2" evidence="3"/>
<gene>
    <name evidence="14" type="primary">nrfA_1</name>
    <name evidence="14" type="ORF">DESUT3_23710</name>
</gene>
<sequence>MRKSTLLTIVCVTVMVPMLLLGVSIKENKAAQQAINEVPKIPKLEPRSSEWGKYFPRQYETYMGTKKSDEIKDVLQGSPELVILWAGYGFSKDYNAPRGHFYMLEDNMNTLRTGAPLNPQTGPMPTPCWTCKSSDVPRLIDKKGELDFYTGKWARHGGEIVNPIGCADCHSNDTMKLTLTRDYLKRALDAEGSKPFAEATHQDMRSLVCAQCHAEYYFKDTEWTDDQGQKQVAKVVTFPWDNGMVAEDIETYYDQRNFVDWTHALSKTPMLKAQHPDYETFITGAHGKQGLSCADCHMPYVREGGVKYTNHQIGSPLDNIANTCLNCHSGTEQEFRATIAEKLARKDELSRTAMDILAKAHLEAKQAWDLGATEEEMKPALQDIRHGQWRWDYSIAGHGAFFHAPEETLRVLGSAINKGQEARIKLRAILAKYNAGDFQAPDFSTKEKAQQIIGLPYDKLVEEKQQFLNGLKQEWFKQGAEKGIYDPKSREGMELKTSYPN</sequence>
<dbReference type="PANTHER" id="PTHR30633">
    <property type="entry name" value="CYTOCHROME C-552 RESPIRATORY NITRITE REDUCTASE"/>
    <property type="match status" value="1"/>
</dbReference>
<name>A0ABM8HSN1_9BACT</name>
<dbReference type="Pfam" id="PF02335">
    <property type="entry name" value="Cytochrom_C552"/>
    <property type="match status" value="1"/>
</dbReference>
<proteinExistence type="inferred from homology"/>
<dbReference type="Gene3D" id="1.10.1130.10">
    <property type="entry name" value="Flavocytochrome C3, Chain A"/>
    <property type="match status" value="1"/>
</dbReference>
<dbReference type="SUPFAM" id="SSF48695">
    <property type="entry name" value="Multiheme cytochromes"/>
    <property type="match status" value="1"/>
</dbReference>
<accession>A0ABM8HSN1</accession>
<evidence type="ECO:0000256" key="8">
    <source>
        <dbReference type="ARBA" id="ARBA00022764"/>
    </source>
</evidence>
<dbReference type="HAMAP" id="MF_01182">
    <property type="entry name" value="Cytochrom_C552"/>
    <property type="match status" value="1"/>
</dbReference>
<keyword evidence="15" id="KW-1185">Reference proteome</keyword>
<evidence type="ECO:0000256" key="13">
    <source>
        <dbReference type="ARBA" id="ARBA00049131"/>
    </source>
</evidence>
<evidence type="ECO:0000256" key="5">
    <source>
        <dbReference type="ARBA" id="ARBA00022617"/>
    </source>
</evidence>
<dbReference type="PANTHER" id="PTHR30633:SF0">
    <property type="entry name" value="CYTOCHROME C-552"/>
    <property type="match status" value="1"/>
</dbReference>
<evidence type="ECO:0000256" key="6">
    <source>
        <dbReference type="ARBA" id="ARBA00022723"/>
    </source>
</evidence>
<keyword evidence="5" id="KW-0349">Heme</keyword>
<keyword evidence="7" id="KW-0732">Signal</keyword>